<comment type="caution">
    <text evidence="2">The sequence shown here is derived from an EMBL/GenBank/DDBJ whole genome shotgun (WGS) entry which is preliminary data.</text>
</comment>
<dbReference type="RefSeq" id="WP_307389578.1">
    <property type="nucleotide sequence ID" value="NZ_BAAADK010000009.1"/>
</dbReference>
<evidence type="ECO:0000256" key="1">
    <source>
        <dbReference type="SAM" id="Phobius"/>
    </source>
</evidence>
<feature type="transmembrane region" description="Helical" evidence="1">
    <location>
        <begin position="43"/>
        <end position="62"/>
    </location>
</feature>
<protein>
    <submittedName>
        <fullName evidence="2">Membrane protein (TIGR04086 family)</fullName>
    </submittedName>
</protein>
<dbReference type="NCBIfam" id="TIGR04086">
    <property type="entry name" value="TIGR04086_membr"/>
    <property type="match status" value="1"/>
</dbReference>
<feature type="transmembrane region" description="Helical" evidence="1">
    <location>
        <begin position="68"/>
        <end position="89"/>
    </location>
</feature>
<dbReference type="InterPro" id="IPR023804">
    <property type="entry name" value="DUF3792_TM"/>
</dbReference>
<accession>A0ABT9VTD4</accession>
<dbReference type="Proteomes" id="UP001235840">
    <property type="component" value="Unassembled WGS sequence"/>
</dbReference>
<evidence type="ECO:0000313" key="2">
    <source>
        <dbReference type="EMBL" id="MDQ0164248.1"/>
    </source>
</evidence>
<name>A0ABT9VTD4_9BACI</name>
<dbReference type="Pfam" id="PF12670">
    <property type="entry name" value="DUF3792"/>
    <property type="match status" value="1"/>
</dbReference>
<proteinExistence type="predicted"/>
<organism evidence="2 3">
    <name type="scientific">Caldalkalibacillus horti</name>
    <dbReference type="NCBI Taxonomy" id="77523"/>
    <lineage>
        <taxon>Bacteria</taxon>
        <taxon>Bacillati</taxon>
        <taxon>Bacillota</taxon>
        <taxon>Bacilli</taxon>
        <taxon>Bacillales</taxon>
        <taxon>Bacillaceae</taxon>
        <taxon>Caldalkalibacillus</taxon>
    </lineage>
</organism>
<reference evidence="2 3" key="1">
    <citation type="submission" date="2023-07" db="EMBL/GenBank/DDBJ databases">
        <title>Genomic Encyclopedia of Type Strains, Phase IV (KMG-IV): sequencing the most valuable type-strain genomes for metagenomic binning, comparative biology and taxonomic classification.</title>
        <authorList>
            <person name="Goeker M."/>
        </authorList>
    </citation>
    <scope>NUCLEOTIDE SEQUENCE [LARGE SCALE GENOMIC DNA]</scope>
    <source>
        <strain evidence="2 3">DSM 12751</strain>
    </source>
</reference>
<dbReference type="EMBL" id="JAUSTY010000001">
    <property type="protein sequence ID" value="MDQ0164248.1"/>
    <property type="molecule type" value="Genomic_DNA"/>
</dbReference>
<keyword evidence="3" id="KW-1185">Reference proteome</keyword>
<gene>
    <name evidence="2" type="ORF">J2S11_000147</name>
</gene>
<keyword evidence="1" id="KW-1133">Transmembrane helix</keyword>
<evidence type="ECO:0000313" key="3">
    <source>
        <dbReference type="Proteomes" id="UP001235840"/>
    </source>
</evidence>
<keyword evidence="1" id="KW-0812">Transmembrane</keyword>
<feature type="transmembrane region" description="Helical" evidence="1">
    <location>
        <begin position="6"/>
        <end position="31"/>
    </location>
</feature>
<keyword evidence="1" id="KW-0472">Membrane</keyword>
<feature type="transmembrane region" description="Helical" evidence="1">
    <location>
        <begin position="101"/>
        <end position="120"/>
    </location>
</feature>
<sequence>MPNSYVRPIITGVSTIIVVLLSISLCLSLLLHFTSLKESSIEILLLPISLLTLFIGGLISGYKSGTKGWYVGALTGLAFILLSWILSFLGFDLSFSLKAVLIYLFYLLLAMLGGIIGVNLSPHRN</sequence>